<feature type="region of interest" description="Disordered" evidence="3">
    <location>
        <begin position="270"/>
        <end position="384"/>
    </location>
</feature>
<dbReference type="InterPro" id="IPR004087">
    <property type="entry name" value="KH_dom"/>
</dbReference>
<keyword evidence="1" id="KW-0677">Repeat</keyword>
<evidence type="ECO:0000259" key="4">
    <source>
        <dbReference type="SMART" id="SM00322"/>
    </source>
</evidence>
<dbReference type="InterPro" id="IPR004088">
    <property type="entry name" value="KH_dom_type_1"/>
</dbReference>
<feature type="domain" description="K Homology" evidence="4">
    <location>
        <begin position="806"/>
        <end position="875"/>
    </location>
</feature>
<dbReference type="AlphaFoldDB" id="A0A3L6SB11"/>
<dbReference type="InterPro" id="IPR036612">
    <property type="entry name" value="KH_dom_type_1_sf"/>
</dbReference>
<sequence length="922" mass="101579">MATRWTTTKEPGRGMAAPGLGFRLRREGMEAWGKGGHRLPAACAWSPGPAPARTASGEFVREGGIDSLVNLCDCFLQVTIVASAATEKCPQCGEQFKLKHITNLYAPGNLWDGCCRIQEFKAQLAEKRHKLMEELKPVLNDLLHKHTSVLLSDLQKLYQKQLDHDVGAMVKTFVSTKEQMKKMAEQNATPMDLIEFMEQSYTQLPIPSRPPEDGASEVLLHGPASTLEPGWNPQVICRHEIDPASAQHCIRKSERRSVCDTIVSVIGQHSTRHRGHSASFPCRPRPVREAAGSDSEMEGRQGFRVGAPRPEMQPWGAPPAAHLVEVPKSSSSSSGGMAKMQSSSKEQEVHKVAGKSHEQSPLKQGSVDDEDSGGTTPFAGENRYPGWPGTSVFRMLIPSHKVGAIIGHKGERVRRLCEETKACVRIIGGHLCAAEQAVIIFGKEQPDEPLPPAMDALLRVYQQTIKDGDLDVGSNSTIVTRILTPREQATSLIGEQGAMINSIMQASQTNIRVLDGDLPPVALEEDRVIEIWGLPAGVHKALKLVASHLRMYLVDRSVIPLFDRHVPMPILHTDMPLCHYIDHPDGPVRAVSPGYHSVCAEDFHCEPWSDTSYSRVRHPIENILHADTFEHRWETSTSFRRYRSVTPPHHARSAFWPEASSPMEAYHSAPMELHSHRNLIHGWHATPISPTASVERVRSLISVYGQQAHPRRQTYQSDEMNKHPCFGKSLHLSEAHPTRVSPSDATELPPNSGISACGREASPPFRMRPPTTVENLLHCRVSACGPEAPQHQTAPSSTSRSAAVASQVKKKMQVPIFYAEAVIGPSGERIEYIRRTSRSSILINNSEESVMSIEITGSAATDVLTAEQLIKNFMAEAAAASPGHSFDFIPSYLPTSRSPIANILTTEKSSVTLPEQRLQMIY</sequence>
<dbReference type="OrthoDB" id="442947at2759"/>
<dbReference type="Proteomes" id="UP000275267">
    <property type="component" value="Unassembled WGS sequence"/>
</dbReference>
<keyword evidence="2" id="KW-0694">RNA-binding</keyword>
<evidence type="ECO:0000313" key="5">
    <source>
        <dbReference type="EMBL" id="RLN18180.1"/>
    </source>
</evidence>
<evidence type="ECO:0000256" key="1">
    <source>
        <dbReference type="ARBA" id="ARBA00022737"/>
    </source>
</evidence>
<reference evidence="6" key="1">
    <citation type="journal article" date="2019" name="Nat. Commun.">
        <title>The genome of broomcorn millet.</title>
        <authorList>
            <person name="Zou C."/>
            <person name="Miki D."/>
            <person name="Li D."/>
            <person name="Tang Q."/>
            <person name="Xiao L."/>
            <person name="Rajput S."/>
            <person name="Deng P."/>
            <person name="Jia W."/>
            <person name="Huang R."/>
            <person name="Zhang M."/>
            <person name="Sun Y."/>
            <person name="Hu J."/>
            <person name="Fu X."/>
            <person name="Schnable P.S."/>
            <person name="Li F."/>
            <person name="Zhang H."/>
            <person name="Feng B."/>
            <person name="Zhu X."/>
            <person name="Liu R."/>
            <person name="Schnable J.C."/>
            <person name="Zhu J.-K."/>
            <person name="Zhang H."/>
        </authorList>
    </citation>
    <scope>NUCLEOTIDE SEQUENCE [LARGE SCALE GENOMIC DNA]</scope>
</reference>
<comment type="caution">
    <text evidence="5">The sequence shown here is derived from an EMBL/GenBank/DDBJ whole genome shotgun (WGS) entry which is preliminary data.</text>
</comment>
<feature type="compositionally biased region" description="Low complexity" evidence="3">
    <location>
        <begin position="328"/>
        <end position="344"/>
    </location>
</feature>
<evidence type="ECO:0000256" key="3">
    <source>
        <dbReference type="SAM" id="MobiDB-lite"/>
    </source>
</evidence>
<dbReference type="PANTHER" id="PTHR10288">
    <property type="entry name" value="KH DOMAIN CONTAINING RNA BINDING PROTEIN"/>
    <property type="match status" value="1"/>
</dbReference>
<evidence type="ECO:0000313" key="6">
    <source>
        <dbReference type="Proteomes" id="UP000275267"/>
    </source>
</evidence>
<dbReference type="SUPFAM" id="SSF54791">
    <property type="entry name" value="Eukaryotic type KH-domain (KH-domain type I)"/>
    <property type="match status" value="3"/>
</dbReference>
<feature type="domain" description="K Homology" evidence="4">
    <location>
        <begin position="389"/>
        <end position="462"/>
    </location>
</feature>
<dbReference type="GO" id="GO:0003723">
    <property type="term" value="F:RNA binding"/>
    <property type="evidence" value="ECO:0007669"/>
    <property type="project" value="UniProtKB-UniRule"/>
</dbReference>
<name>A0A3L6SB11_PANMI</name>
<protein>
    <submittedName>
        <fullName evidence="5">Flowering locus K homology domain-like</fullName>
    </submittedName>
</protein>
<dbReference type="PROSITE" id="PS50084">
    <property type="entry name" value="KH_TYPE_1"/>
    <property type="match status" value="3"/>
</dbReference>
<organism evidence="5 6">
    <name type="scientific">Panicum miliaceum</name>
    <name type="common">Proso millet</name>
    <name type="synonym">Broomcorn millet</name>
    <dbReference type="NCBI Taxonomy" id="4540"/>
    <lineage>
        <taxon>Eukaryota</taxon>
        <taxon>Viridiplantae</taxon>
        <taxon>Streptophyta</taxon>
        <taxon>Embryophyta</taxon>
        <taxon>Tracheophyta</taxon>
        <taxon>Spermatophyta</taxon>
        <taxon>Magnoliopsida</taxon>
        <taxon>Liliopsida</taxon>
        <taxon>Poales</taxon>
        <taxon>Poaceae</taxon>
        <taxon>PACMAD clade</taxon>
        <taxon>Panicoideae</taxon>
        <taxon>Panicodae</taxon>
        <taxon>Paniceae</taxon>
        <taxon>Panicinae</taxon>
        <taxon>Panicum</taxon>
        <taxon>Panicum sect. Panicum</taxon>
    </lineage>
</organism>
<proteinExistence type="predicted"/>
<accession>A0A3L6SB11</accession>
<feature type="compositionally biased region" description="Basic and acidic residues" evidence="3">
    <location>
        <begin position="345"/>
        <end position="360"/>
    </location>
</feature>
<dbReference type="EMBL" id="PQIB02000005">
    <property type="protein sequence ID" value="RLN18180.1"/>
    <property type="molecule type" value="Genomic_DNA"/>
</dbReference>
<keyword evidence="6" id="KW-1185">Reference proteome</keyword>
<feature type="domain" description="K Homology" evidence="4">
    <location>
        <begin position="476"/>
        <end position="550"/>
    </location>
</feature>
<dbReference type="SMART" id="SM00322">
    <property type="entry name" value="KH"/>
    <property type="match status" value="3"/>
</dbReference>
<dbReference type="Pfam" id="PF00013">
    <property type="entry name" value="KH_1"/>
    <property type="match status" value="3"/>
</dbReference>
<dbReference type="STRING" id="4540.A0A3L6SB11"/>
<dbReference type="Gene3D" id="3.30.1370.10">
    <property type="entry name" value="K Homology domain, type 1"/>
    <property type="match status" value="3"/>
</dbReference>
<gene>
    <name evidence="5" type="ORF">C2845_PM02G14340</name>
</gene>
<evidence type="ECO:0000256" key="2">
    <source>
        <dbReference type="PROSITE-ProRule" id="PRU00117"/>
    </source>
</evidence>
<dbReference type="CDD" id="cd22460">
    <property type="entry name" value="KH-I_PEPPER_rpt2_like"/>
    <property type="match status" value="1"/>
</dbReference>